<organism evidence="3">
    <name type="scientific">human gut metagenome</name>
    <dbReference type="NCBI Taxonomy" id="408170"/>
    <lineage>
        <taxon>unclassified sequences</taxon>
        <taxon>metagenomes</taxon>
        <taxon>organismal metagenomes</taxon>
    </lineage>
</organism>
<proteinExistence type="predicted"/>
<accession>K1UKD3</accession>
<feature type="region of interest" description="Disordered" evidence="2">
    <location>
        <begin position="155"/>
        <end position="177"/>
    </location>
</feature>
<dbReference type="EMBL" id="AJWY01004586">
    <property type="protein sequence ID" value="EKC71961.1"/>
    <property type="molecule type" value="Genomic_DNA"/>
</dbReference>
<sequence>MKTIRQIADEIGVSKQAVFKKIKREPLSTSLQGLTATVDGRLMVEVDGEKLIKQAFSEIAPSTTDNQLTGAVDGLVDAPSTKNAEKTAEVDGVISVLQATIDTLQGQLEVKDRQIEQQAQTITRLTDALAAAQQTAAAAQALHAGTIQQQLITGEAGTDQQEPEQKKSWFSKIFGGR</sequence>
<gene>
    <name evidence="3" type="ORF">LEA_06988</name>
</gene>
<name>K1UKD3_9ZZZZ</name>
<evidence type="ECO:0000313" key="3">
    <source>
        <dbReference type="EMBL" id="EKC71961.1"/>
    </source>
</evidence>
<evidence type="ECO:0000256" key="1">
    <source>
        <dbReference type="SAM" id="Coils"/>
    </source>
</evidence>
<evidence type="ECO:0000256" key="2">
    <source>
        <dbReference type="SAM" id="MobiDB-lite"/>
    </source>
</evidence>
<feature type="coiled-coil region" evidence="1">
    <location>
        <begin position="101"/>
        <end position="142"/>
    </location>
</feature>
<reference evidence="3" key="1">
    <citation type="journal article" date="2013" name="Environ. Microbiol.">
        <title>Microbiota from the distal guts of lean and obese adolescents exhibit partial functional redundancy besides clear differences in community structure.</title>
        <authorList>
            <person name="Ferrer M."/>
            <person name="Ruiz A."/>
            <person name="Lanza F."/>
            <person name="Haange S.B."/>
            <person name="Oberbach A."/>
            <person name="Till H."/>
            <person name="Bargiela R."/>
            <person name="Campoy C."/>
            <person name="Segura M.T."/>
            <person name="Richter M."/>
            <person name="von Bergen M."/>
            <person name="Seifert J."/>
            <person name="Suarez A."/>
        </authorList>
    </citation>
    <scope>NUCLEOTIDE SEQUENCE</scope>
</reference>
<protein>
    <submittedName>
        <fullName evidence="3">Uncharacterized protein</fullName>
    </submittedName>
</protein>
<comment type="caution">
    <text evidence="3">The sequence shown here is derived from an EMBL/GenBank/DDBJ whole genome shotgun (WGS) entry which is preliminary data.</text>
</comment>
<dbReference type="AlphaFoldDB" id="K1UKD3"/>
<keyword evidence="1" id="KW-0175">Coiled coil</keyword>